<evidence type="ECO:0000313" key="3">
    <source>
        <dbReference type="EMBL" id="MBZ4195447.1"/>
    </source>
</evidence>
<dbReference type="Gene3D" id="3.90.1640.10">
    <property type="entry name" value="inorganic pyrophosphatase (n-terminal core)"/>
    <property type="match status" value="1"/>
</dbReference>
<dbReference type="PIRSF" id="PIRSF026583">
    <property type="entry name" value="YybT"/>
    <property type="match status" value="1"/>
</dbReference>
<dbReference type="Proteomes" id="UP000772186">
    <property type="component" value="Unassembled WGS sequence"/>
</dbReference>
<dbReference type="Pfam" id="PF02272">
    <property type="entry name" value="DHHA1"/>
    <property type="match status" value="1"/>
</dbReference>
<dbReference type="InterPro" id="IPR051319">
    <property type="entry name" value="Oligoribo/pAp-PDE_c-di-AMP_PDE"/>
</dbReference>
<reference evidence="3 4" key="1">
    <citation type="submission" date="2021-09" db="EMBL/GenBank/DDBJ databases">
        <title>WGS of Mycoplasma sp. Zaradi2 strains.</title>
        <authorList>
            <person name="Spergser J."/>
        </authorList>
    </citation>
    <scope>NUCLEOTIDE SEQUENCE [LARGE SCALE GENOMIC DNA]</scope>
    <source>
        <strain evidence="3 4">1331</strain>
    </source>
</reference>
<keyword evidence="1" id="KW-0812">Transmembrane</keyword>
<dbReference type="SUPFAM" id="SSF55073">
    <property type="entry name" value="Nucleotide cyclase"/>
    <property type="match status" value="1"/>
</dbReference>
<dbReference type="Gene3D" id="3.30.450.20">
    <property type="entry name" value="PAS domain"/>
    <property type="match status" value="1"/>
</dbReference>
<dbReference type="AlphaFoldDB" id="A0A953NCQ1"/>
<dbReference type="InterPro" id="IPR003156">
    <property type="entry name" value="DHHA1_dom"/>
</dbReference>
<evidence type="ECO:0000256" key="1">
    <source>
        <dbReference type="SAM" id="Phobius"/>
    </source>
</evidence>
<dbReference type="SUPFAM" id="SSF64182">
    <property type="entry name" value="DHH phosphoesterases"/>
    <property type="match status" value="1"/>
</dbReference>
<dbReference type="InterPro" id="IPR000160">
    <property type="entry name" value="GGDEF_dom"/>
</dbReference>
<dbReference type="Gene3D" id="3.10.310.30">
    <property type="match status" value="1"/>
</dbReference>
<dbReference type="Pfam" id="PF01368">
    <property type="entry name" value="DHH"/>
    <property type="match status" value="1"/>
</dbReference>
<keyword evidence="4" id="KW-1185">Reference proteome</keyword>
<feature type="transmembrane region" description="Helical" evidence="1">
    <location>
        <begin position="12"/>
        <end position="35"/>
    </location>
</feature>
<dbReference type="PANTHER" id="PTHR47618:SF2">
    <property type="entry name" value="CYCLIC-DI-AMP PHOSPHODIESTERASE GDPP"/>
    <property type="match status" value="1"/>
</dbReference>
<keyword evidence="1" id="KW-0472">Membrane</keyword>
<feature type="transmembrane region" description="Helical" evidence="1">
    <location>
        <begin position="41"/>
        <end position="63"/>
    </location>
</feature>
<dbReference type="RefSeq" id="WP_205517381.1">
    <property type="nucleotide sequence ID" value="NZ_CP070479.1"/>
</dbReference>
<evidence type="ECO:0000259" key="2">
    <source>
        <dbReference type="PROSITE" id="PS50887"/>
    </source>
</evidence>
<sequence length="665" mass="75593">MNKINLLKRNKNVILASLFLVFSIIILVCGIILIMKTENYVWVWGILAFLASGLGIAFSLILISKHYWTRNAIVKKSFNYFMDEVISHNSLGLIVYDHKNYILWTSAFFKNRFGRNWIGETLNNFFEDYSIYFEIGQQNFSFEFQGFTYEATIWPLKNCISIKDVTFEKQLEKIYRDQLSVIGEMEIDNYQLYNSILSEEEIYKVNQEFISILDELVVNYNFTYRQYTSGKFIIFTNKESIDKMSKINFSFLSRIHNVLSESKTNNILVSVSAGFAVGFKNLWEKTEQAKSALLQAQSRGGDQVAIFSKNENPKYFGSSSEILYDISRTKIKSLANNIEQKLKSPKIKKVICYGHANADLDAIGASLGIWTLAKQFNKEAYICSTTQDSTTSKAIEKLIPDAEYDEIFIKPQAANKITDDQTLVFLLDNSDIKRTDNKDCITNTKVNNIFILDHHRLGSSVDFCPKMNRYIDSAASSTSEIVTEILMFVQKKIKLQHFISQMLLNGIYLDTLQFTKHVSSRTFSAAAWLEERGADSSKSSESLKMDASTWEQINDLLMNIQEVKPYYYLAYKDVALSNDVISIAAEEILKISGRKAAFVVAKLKGTNIYKMSARGLGVNVQLIAEAVGGGGHYGTAAATTIEDFETFINNIKHAIVSEKNESNTY</sequence>
<dbReference type="GO" id="GO:0003676">
    <property type="term" value="F:nucleic acid binding"/>
    <property type="evidence" value="ECO:0007669"/>
    <property type="project" value="InterPro"/>
</dbReference>
<feature type="domain" description="GGDEF" evidence="2">
    <location>
        <begin position="178"/>
        <end position="309"/>
    </location>
</feature>
<dbReference type="Pfam" id="PF24898">
    <property type="entry name" value="GGDEF_GdpP"/>
    <property type="match status" value="1"/>
</dbReference>
<dbReference type="InterPro" id="IPR014528">
    <property type="entry name" value="GdpP/PdeA"/>
</dbReference>
<dbReference type="PROSITE" id="PS50887">
    <property type="entry name" value="GGDEF"/>
    <property type="match status" value="1"/>
</dbReference>
<keyword evidence="1" id="KW-1133">Transmembrane helix</keyword>
<gene>
    <name evidence="3" type="ORF">LAD73_01770</name>
</gene>
<evidence type="ECO:0000313" key="4">
    <source>
        <dbReference type="Proteomes" id="UP000772186"/>
    </source>
</evidence>
<accession>A0A953NCQ1</accession>
<dbReference type="InterPro" id="IPR029787">
    <property type="entry name" value="Nucleotide_cyclase"/>
</dbReference>
<dbReference type="Gene3D" id="3.30.70.270">
    <property type="match status" value="1"/>
</dbReference>
<name>A0A953NCQ1_9MOLU</name>
<organism evidence="3 4">
    <name type="scientific">Mycoplasma tauri</name>
    <dbReference type="NCBI Taxonomy" id="547987"/>
    <lineage>
        <taxon>Bacteria</taxon>
        <taxon>Bacillati</taxon>
        <taxon>Mycoplasmatota</taxon>
        <taxon>Mollicutes</taxon>
        <taxon>Mycoplasmataceae</taxon>
        <taxon>Mycoplasma</taxon>
    </lineage>
</organism>
<dbReference type="PANTHER" id="PTHR47618">
    <property type="entry name" value="BIFUNCTIONAL OLIGORIBONUCLEASE AND PAP PHOSPHATASE NRNA"/>
    <property type="match status" value="1"/>
</dbReference>
<dbReference type="InterPro" id="IPR038763">
    <property type="entry name" value="DHH_sf"/>
</dbReference>
<dbReference type="EMBL" id="JAIQBY010000015">
    <property type="protein sequence ID" value="MBZ4195447.1"/>
    <property type="molecule type" value="Genomic_DNA"/>
</dbReference>
<protein>
    <submittedName>
        <fullName evidence="3">DHH family phosphoesterase</fullName>
    </submittedName>
</protein>
<proteinExistence type="predicted"/>
<comment type="caution">
    <text evidence="3">The sequence shown here is derived from an EMBL/GenBank/DDBJ whole genome shotgun (WGS) entry which is preliminary data.</text>
</comment>
<dbReference type="InterPro" id="IPR001667">
    <property type="entry name" value="DDH_dom"/>
</dbReference>
<dbReference type="InterPro" id="IPR043128">
    <property type="entry name" value="Rev_trsase/Diguanyl_cyclase"/>
</dbReference>